<dbReference type="STRING" id="633807.BW732_09495"/>
<sequence>MKKKSLIGLLTIVMVLGLILGQMFDDSIVGGLFSLAFFISAIWLVVNWSKKRRRRRLEQQKLPSLSRNKEEHYSEIGMSDSEIKFFRQTMAETKEQIVTLEKNMTDVTKLRTIDLKYQTVKASKAVFKELVKKPQKLHQANDFLYTHLPNIVELTNRYVEINNHDIKNKQTYDALTKCVGTIESMSTLIVDDYNNLVKDDLEDLDLEIKLAQQNAERTAKEKNLNDLNKGEDVQ</sequence>
<evidence type="ECO:0000313" key="3">
    <source>
        <dbReference type="EMBL" id="AQP54438.1"/>
    </source>
</evidence>
<evidence type="ECO:0008006" key="5">
    <source>
        <dbReference type="Google" id="ProtNLM"/>
    </source>
</evidence>
<keyword evidence="2" id="KW-1133">Transmembrane helix</keyword>
<dbReference type="InterPro" id="IPR018770">
    <property type="entry name" value="ChloroindolylP_hydrolase"/>
</dbReference>
<evidence type="ECO:0000256" key="1">
    <source>
        <dbReference type="SAM" id="Coils"/>
    </source>
</evidence>
<dbReference type="EMBL" id="CP019609">
    <property type="protein sequence ID" value="AQP54438.1"/>
    <property type="molecule type" value="Genomic_DNA"/>
</dbReference>
<keyword evidence="1" id="KW-0175">Coiled coil</keyword>
<gene>
    <name evidence="3" type="ORF">BW732_09495</name>
</gene>
<evidence type="ECO:0000256" key="2">
    <source>
        <dbReference type="SAM" id="Phobius"/>
    </source>
</evidence>
<dbReference type="Proteomes" id="UP000188246">
    <property type="component" value="Chromosome"/>
</dbReference>
<protein>
    <recommendedName>
        <fullName evidence="5">5-bromo-4-chloroindolyl phosphate hydrolysis protein</fullName>
    </recommendedName>
</protein>
<keyword evidence="4" id="KW-1185">Reference proteome</keyword>
<keyword evidence="2" id="KW-0472">Membrane</keyword>
<reference evidence="3 4" key="1">
    <citation type="journal article" date="2010" name="Int. J. Syst. Evol. Microbiol.">
        <title>Vagococcus penaei sp. nov., isolated from spoilage microbiota of cooked shrimp (Penaeus vannamei).</title>
        <authorList>
            <person name="Jaffres E."/>
            <person name="Prevost H."/>
            <person name="Rossero A."/>
            <person name="Joffraud J.J."/>
            <person name="Dousset X."/>
        </authorList>
    </citation>
    <scope>NUCLEOTIDE SEQUENCE [LARGE SCALE GENOMIC DNA]</scope>
    <source>
        <strain evidence="3 4">CD276</strain>
    </source>
</reference>
<accession>A0A1Q2D7R3</accession>
<dbReference type="Pfam" id="PF10112">
    <property type="entry name" value="Halogen_Hydrol"/>
    <property type="match status" value="1"/>
</dbReference>
<proteinExistence type="predicted"/>
<evidence type="ECO:0000313" key="4">
    <source>
        <dbReference type="Proteomes" id="UP000188246"/>
    </source>
</evidence>
<organism evidence="3 4">
    <name type="scientific">Vagococcus penaei</name>
    <dbReference type="NCBI Taxonomy" id="633807"/>
    <lineage>
        <taxon>Bacteria</taxon>
        <taxon>Bacillati</taxon>
        <taxon>Bacillota</taxon>
        <taxon>Bacilli</taxon>
        <taxon>Lactobacillales</taxon>
        <taxon>Enterococcaceae</taxon>
        <taxon>Vagococcus</taxon>
    </lineage>
</organism>
<dbReference type="RefSeq" id="WP_077276518.1">
    <property type="nucleotide sequence ID" value="NZ_CP019609.1"/>
</dbReference>
<name>A0A1Q2D7R3_9ENTE</name>
<feature type="transmembrane region" description="Helical" evidence="2">
    <location>
        <begin position="31"/>
        <end position="49"/>
    </location>
</feature>
<dbReference type="AlphaFoldDB" id="A0A1Q2D7R3"/>
<dbReference type="KEGG" id="vpi:BW732_09495"/>
<feature type="coiled-coil region" evidence="1">
    <location>
        <begin position="194"/>
        <end position="230"/>
    </location>
</feature>
<feature type="coiled-coil region" evidence="1">
    <location>
        <begin position="83"/>
        <end position="110"/>
    </location>
</feature>
<keyword evidence="2" id="KW-0812">Transmembrane</keyword>